<dbReference type="EMBL" id="VIRS01000015">
    <property type="protein sequence ID" value="TQS43088.1"/>
    <property type="molecule type" value="Genomic_DNA"/>
</dbReference>
<accession>A0A545AP31</accession>
<evidence type="ECO:0008006" key="3">
    <source>
        <dbReference type="Google" id="ProtNLM"/>
    </source>
</evidence>
<proteinExistence type="predicted"/>
<evidence type="ECO:0000313" key="2">
    <source>
        <dbReference type="Proteomes" id="UP000317982"/>
    </source>
</evidence>
<dbReference type="Gene3D" id="3.40.50.1820">
    <property type="entry name" value="alpha/beta hydrolase"/>
    <property type="match status" value="1"/>
</dbReference>
<gene>
    <name evidence="1" type="ORF">FL583_21910</name>
</gene>
<dbReference type="RefSeq" id="WP_142706573.1">
    <property type="nucleotide sequence ID" value="NZ_VIRS01000015.1"/>
</dbReference>
<protein>
    <recommendedName>
        <fullName evidence="3">Alpha/beta hydrolase</fullName>
    </recommendedName>
</protein>
<name>A0A545AP31_9ACTN</name>
<dbReference type="OrthoDB" id="3723842at2"/>
<evidence type="ECO:0000313" key="1">
    <source>
        <dbReference type="EMBL" id="TQS43088.1"/>
    </source>
</evidence>
<dbReference type="InParanoid" id="A0A545AP31"/>
<dbReference type="InterPro" id="IPR029058">
    <property type="entry name" value="AB_hydrolase_fold"/>
</dbReference>
<reference evidence="1 2" key="1">
    <citation type="submission" date="2019-07" db="EMBL/GenBank/DDBJ databases">
        <title>Cryptosporangium phraense sp. nov., isolated from plant litter.</title>
        <authorList>
            <person name="Suriyachadkun C."/>
        </authorList>
    </citation>
    <scope>NUCLEOTIDE SEQUENCE [LARGE SCALE GENOMIC DNA]</scope>
    <source>
        <strain evidence="1 2">A-T 5661</strain>
    </source>
</reference>
<keyword evidence="2" id="KW-1185">Reference proteome</keyword>
<organism evidence="1 2">
    <name type="scientific">Cryptosporangium phraense</name>
    <dbReference type="NCBI Taxonomy" id="2593070"/>
    <lineage>
        <taxon>Bacteria</taxon>
        <taxon>Bacillati</taxon>
        <taxon>Actinomycetota</taxon>
        <taxon>Actinomycetes</taxon>
        <taxon>Cryptosporangiales</taxon>
        <taxon>Cryptosporangiaceae</taxon>
        <taxon>Cryptosporangium</taxon>
    </lineage>
</organism>
<dbReference type="SUPFAM" id="SSF53474">
    <property type="entry name" value="alpha/beta-Hydrolases"/>
    <property type="match status" value="1"/>
</dbReference>
<dbReference type="Proteomes" id="UP000317982">
    <property type="component" value="Unassembled WGS sequence"/>
</dbReference>
<dbReference type="AlphaFoldDB" id="A0A545AP31"/>
<comment type="caution">
    <text evidence="1">The sequence shown here is derived from an EMBL/GenBank/DDBJ whole genome shotgun (WGS) entry which is preliminary data.</text>
</comment>
<sequence length="85" mass="8802">MGTVSRTFGYDGGRSVTVVVPSGPPEAVVFAGDGEPFFLGNAVRWAEALGAAGADVVLAKRPGGHGGPFWRAEFPAMVAWAFPRP</sequence>